<evidence type="ECO:0000313" key="1">
    <source>
        <dbReference type="EMBL" id="PBK80680.1"/>
    </source>
</evidence>
<accession>A0A2H3CFP6</accession>
<reference evidence="2" key="1">
    <citation type="journal article" date="2017" name="Nat. Ecol. Evol.">
        <title>Genome expansion and lineage-specific genetic innovations in the forest pathogenic fungi Armillaria.</title>
        <authorList>
            <person name="Sipos G."/>
            <person name="Prasanna A.N."/>
            <person name="Walter M.C."/>
            <person name="O'Connor E."/>
            <person name="Balint B."/>
            <person name="Krizsan K."/>
            <person name="Kiss B."/>
            <person name="Hess J."/>
            <person name="Varga T."/>
            <person name="Slot J."/>
            <person name="Riley R."/>
            <person name="Boka B."/>
            <person name="Rigling D."/>
            <person name="Barry K."/>
            <person name="Lee J."/>
            <person name="Mihaltcheva S."/>
            <person name="LaButti K."/>
            <person name="Lipzen A."/>
            <person name="Waldron R."/>
            <person name="Moloney N.M."/>
            <person name="Sperisen C."/>
            <person name="Kredics L."/>
            <person name="Vagvoelgyi C."/>
            <person name="Patrignani A."/>
            <person name="Fitzpatrick D."/>
            <person name="Nagy I."/>
            <person name="Doyle S."/>
            <person name="Anderson J.B."/>
            <person name="Grigoriev I.V."/>
            <person name="Gueldener U."/>
            <person name="Muensterkoetter M."/>
            <person name="Nagy L.G."/>
        </authorList>
    </citation>
    <scope>NUCLEOTIDE SEQUENCE [LARGE SCALE GENOMIC DNA]</scope>
    <source>
        <strain evidence="2">Ar21-2</strain>
    </source>
</reference>
<organism evidence="1 2">
    <name type="scientific">Armillaria gallica</name>
    <name type="common">Bulbous honey fungus</name>
    <name type="synonym">Armillaria bulbosa</name>
    <dbReference type="NCBI Taxonomy" id="47427"/>
    <lineage>
        <taxon>Eukaryota</taxon>
        <taxon>Fungi</taxon>
        <taxon>Dikarya</taxon>
        <taxon>Basidiomycota</taxon>
        <taxon>Agaricomycotina</taxon>
        <taxon>Agaricomycetes</taxon>
        <taxon>Agaricomycetidae</taxon>
        <taxon>Agaricales</taxon>
        <taxon>Marasmiineae</taxon>
        <taxon>Physalacriaceae</taxon>
        <taxon>Armillaria</taxon>
    </lineage>
</organism>
<dbReference type="Proteomes" id="UP000217790">
    <property type="component" value="Unassembled WGS sequence"/>
</dbReference>
<sequence>MSETLLHCAYTVTFHQRDSVKTISCLEYSIAQGVYNNISQQWAKIILDRQNRKVVARYGDNHWSKQCEEEIQWLPAFGNAAPLLIAPYIMAFHQQLARAVYDAVSKDWAKVISDRKNSQLDKVLVLYGSNYYVKLCKDRILQLDTFNGNVSLKHASYMVALHQSDCIRMVGFSEVGPAWAVYNAVSNDWAKILIDRQRSQDLLCYGSGHWIMQCKEEVLWLPILAEPISALHSGPYIIAFHQSDCVRMIGLSIEGSVQAVYDAI</sequence>
<dbReference type="OMA" id="CVRMIGL"/>
<evidence type="ECO:0000313" key="2">
    <source>
        <dbReference type="Proteomes" id="UP000217790"/>
    </source>
</evidence>
<gene>
    <name evidence="1" type="ORF">ARMGADRAFT_1039839</name>
</gene>
<dbReference type="EMBL" id="KZ293741">
    <property type="protein sequence ID" value="PBK80680.1"/>
    <property type="molecule type" value="Genomic_DNA"/>
</dbReference>
<name>A0A2H3CFP6_ARMGA</name>
<dbReference type="OrthoDB" id="2989129at2759"/>
<dbReference type="InParanoid" id="A0A2H3CFP6"/>
<proteinExistence type="predicted"/>
<dbReference type="AlphaFoldDB" id="A0A2H3CFP6"/>
<protein>
    <submittedName>
        <fullName evidence="1">Uncharacterized protein</fullName>
    </submittedName>
</protein>
<keyword evidence="2" id="KW-1185">Reference proteome</keyword>